<reference evidence="1" key="1">
    <citation type="submission" date="2021-01" db="EMBL/GenBank/DDBJ databases">
        <authorList>
            <person name="Sun Q."/>
        </authorList>
    </citation>
    <scope>NUCLEOTIDE SEQUENCE</scope>
    <source>
        <strain evidence="1">YIM B02566</strain>
    </source>
</reference>
<dbReference type="EMBL" id="JAENHL010000007">
    <property type="protein sequence ID" value="MBK1868438.1"/>
    <property type="molecule type" value="Genomic_DNA"/>
</dbReference>
<sequence>MASVLSDMTRDAEVQAAIAAVRDPEIDETVAALNFIVGTKIDGDSVTVTLRLPTFWCPANFVFLMGGDIRDAVLALPWVRNFKFELVDHFAADEISRGISERQSFAQVFPRHAENDLGDLRLAFDKKAFLMRQEALVDFMRRAGFGDEFLIRMSVAELDGLADAQGGELKTLAGDYLAKRRGIGLANDDLAFTTAEGEAIDAGALPRHLRHARKVTMSAQSNGEMCRILMAARHSGAACAAHGFHSEKGNS</sequence>
<comment type="caution">
    <text evidence="1">The sequence shown here is derived from an EMBL/GenBank/DDBJ whole genome shotgun (WGS) entry which is preliminary data.</text>
</comment>
<evidence type="ECO:0000313" key="2">
    <source>
        <dbReference type="Proteomes" id="UP000616151"/>
    </source>
</evidence>
<name>A0ACC5R738_9HYPH</name>
<accession>A0ACC5R738</accession>
<evidence type="ECO:0000313" key="1">
    <source>
        <dbReference type="EMBL" id="MBK1868438.1"/>
    </source>
</evidence>
<protein>
    <submittedName>
        <fullName evidence="1">Iron-sulfur cluster assembly protein</fullName>
    </submittedName>
</protein>
<dbReference type="Proteomes" id="UP000616151">
    <property type="component" value="Unassembled WGS sequence"/>
</dbReference>
<gene>
    <name evidence="1" type="ORF">JHL16_18940</name>
</gene>
<organism evidence="1 2">
    <name type="scientific">Taklimakanibacter albus</name>
    <dbReference type="NCBI Taxonomy" id="2800327"/>
    <lineage>
        <taxon>Bacteria</taxon>
        <taxon>Pseudomonadati</taxon>
        <taxon>Pseudomonadota</taxon>
        <taxon>Alphaproteobacteria</taxon>
        <taxon>Hyphomicrobiales</taxon>
        <taxon>Aestuariivirgaceae</taxon>
        <taxon>Taklimakanibacter</taxon>
    </lineage>
</organism>
<proteinExistence type="predicted"/>
<keyword evidence="2" id="KW-1185">Reference proteome</keyword>